<gene>
    <name evidence="8" type="ORF">Purlil1_1881</name>
</gene>
<comment type="similarity">
    <text evidence="1">Belongs to the sulfatase family.</text>
</comment>
<dbReference type="Pfam" id="PF00884">
    <property type="entry name" value="Sulfatase"/>
    <property type="match status" value="1"/>
</dbReference>
<reference evidence="8 9" key="1">
    <citation type="journal article" date="2024" name="Microbiol. Resour. Announc.">
        <title>Genome annotations for the ascomycete fungi Trichoderma harzianum, Trichoderma aggressivum, and Purpureocillium lilacinum.</title>
        <authorList>
            <person name="Beijen E.P.W."/>
            <person name="Ohm R.A."/>
        </authorList>
    </citation>
    <scope>NUCLEOTIDE SEQUENCE [LARGE SCALE GENOMIC DNA]</scope>
    <source>
        <strain evidence="8 9">CBS 150709</strain>
    </source>
</reference>
<dbReference type="SUPFAM" id="SSF53649">
    <property type="entry name" value="Alkaline phosphatase-like"/>
    <property type="match status" value="1"/>
</dbReference>
<feature type="compositionally biased region" description="Basic residues" evidence="5">
    <location>
        <begin position="128"/>
        <end position="143"/>
    </location>
</feature>
<evidence type="ECO:0000313" key="8">
    <source>
        <dbReference type="EMBL" id="KAK4093547.1"/>
    </source>
</evidence>
<feature type="compositionally biased region" description="Pro residues" evidence="5">
    <location>
        <begin position="1452"/>
        <end position="1464"/>
    </location>
</feature>
<dbReference type="CDD" id="cd16025">
    <property type="entry name" value="PAS_like"/>
    <property type="match status" value="1"/>
</dbReference>
<feature type="compositionally biased region" description="Acidic residues" evidence="5">
    <location>
        <begin position="1563"/>
        <end position="1578"/>
    </location>
</feature>
<dbReference type="Proteomes" id="UP001287286">
    <property type="component" value="Unassembled WGS sequence"/>
</dbReference>
<keyword evidence="9" id="KW-1185">Reference proteome</keyword>
<dbReference type="Pfam" id="PF09423">
    <property type="entry name" value="PhoD"/>
    <property type="match status" value="1"/>
</dbReference>
<dbReference type="InterPro" id="IPR018946">
    <property type="entry name" value="PhoD-like_MPP"/>
</dbReference>
<evidence type="ECO:0000256" key="1">
    <source>
        <dbReference type="ARBA" id="ARBA00008779"/>
    </source>
</evidence>
<protein>
    <submittedName>
        <fullName evidence="8">Uncharacterized protein</fullName>
    </submittedName>
</protein>
<keyword evidence="4" id="KW-0106">Calcium</keyword>
<organism evidence="8 9">
    <name type="scientific">Purpureocillium lilacinum</name>
    <name type="common">Paecilomyces lilacinus</name>
    <dbReference type="NCBI Taxonomy" id="33203"/>
    <lineage>
        <taxon>Eukaryota</taxon>
        <taxon>Fungi</taxon>
        <taxon>Dikarya</taxon>
        <taxon>Ascomycota</taxon>
        <taxon>Pezizomycotina</taxon>
        <taxon>Sordariomycetes</taxon>
        <taxon>Hypocreomycetidae</taxon>
        <taxon>Hypocreales</taxon>
        <taxon>Ophiocordycipitaceae</taxon>
        <taxon>Purpureocillium</taxon>
    </lineage>
</organism>
<evidence type="ECO:0000256" key="3">
    <source>
        <dbReference type="ARBA" id="ARBA00022801"/>
    </source>
</evidence>
<dbReference type="InterPro" id="IPR038607">
    <property type="entry name" value="PhoD-like_sf"/>
</dbReference>
<dbReference type="InterPro" id="IPR050738">
    <property type="entry name" value="Sulfatase"/>
</dbReference>
<accession>A0ABR0CAY8</accession>
<dbReference type="CDD" id="cd07389">
    <property type="entry name" value="MPP_PhoD"/>
    <property type="match status" value="1"/>
</dbReference>
<feature type="domain" description="Sulfatase N-terminal" evidence="6">
    <location>
        <begin position="841"/>
        <end position="1280"/>
    </location>
</feature>
<evidence type="ECO:0000256" key="4">
    <source>
        <dbReference type="ARBA" id="ARBA00022837"/>
    </source>
</evidence>
<feature type="compositionally biased region" description="Acidic residues" evidence="5">
    <location>
        <begin position="1604"/>
        <end position="1628"/>
    </location>
</feature>
<feature type="compositionally biased region" description="Basic residues" evidence="5">
    <location>
        <begin position="1518"/>
        <end position="1527"/>
    </location>
</feature>
<sequence>MCLDGVSRRGHDKLRRGISPAPTPEAPKAPQPRRHAAQSSAQTRRRPRQRSSHTWSPRHDTARVWAGELPLSITTGRVPHDILHVASVPFPPRRVGWHSPRQHFSNPSDLPETDPGFSHYKSLPLSKRAGKSGLPRRGHGSSNHRRESVLDRPQNMRRALFQICSCPLFPTNPPRILTRLQFPAHFPSITFALFAIYLPAFVASYFTEPSVEVVKDEVNVTVKETTATPETPLLTDDGVAVEQEPAVVAEEIDVAETIVVEEKTVAPWKILALGAPSSNSPRLSIATLLINLLLVALTGDALFRARWYYPSHDLSFVRLGYVSPTEAKFLIREPDQSKMPVTLEIRILDPEPPFDNPLWQTGGGVRWTTNETDFTGYITAQLRHSEQRRYEWRTSNNHSGEFLAPPKAGVTSRYNDGKFTFLSTSCILPRFPYNPLDHALAIPGLRHLANKLPDLGAQFMLFLGDFIYVDVPERFGKSAEEYRMQYRQVYASPDWAPVAQNLSWIHVLDDHEISNDWSSNTTGIYKSAIDPWNIYQADVNPPRSRDASSRLRKRTGVTWFEFTQGPASFFMLDTRSYRSSNNQPFDDTNKTMLGQDQLDDFLAWLARPEPNGVKWKFVASSVPFTKNWPVNVKDTWGGFLVERKKILEAMWEAGARGTTVVILSGDRHEFAATKFPPPPESRWPESATAFEFSTSPLNQFASPIPSYKQTDSEDIKLHYIPSGSSKFGSFTIEEVSGESTLQYHLYIDGQERWSTLLVEPPVAEGFSSGKSFLNRLQDIFGYGTDTGFEPRGSGAYGLWDCKNNASGHYLPAASDRQTLPQRPRTARVSCQRSLSMAAKRPNFLVIVADDLGFSDISPFGGEINTPNLDKLAKNGIRFTDFHAAAACSPSRAMIMTGTDHHIAGLGNLIEWTNISGQNDPNGTMSTNVQRGMPGYEGYLNERVVALPELLRDDGYLTLLSGKWHLGLTPERSPKARGFERSFAHLPACSNHYGYEPQLEGQDKIPEFMTMSFIALHSEDGEYTKVPDGWYSSDGYGDKMLQYLKERKEGADERPFFAYLPFTAPHWPLQAPQEVIRKYRGVYDDGPDALREKRLQRLKDLGMVPQDVEPHPVVADEVKEWSEMSEQEKANSCRAMEIFAAMVECIDTNVGKVVDYLEETGELDNTFVCFLSDNGAEGAAYEAYPIVQGSMIQHLQRYYDNSLDNPGNGNSFIWYGPRWAQAATAPSRLYKAYTTEGGVRVPFLMKPPAGYFDSTIDRHSITHQFSTVMDLAPTILEMAGVKHPAPTYQGREVVPMRGTSMVPYLQGQAAKIHSEDFINGWETCGRAAVRKGDWKIVFIPKPKGPERWQLYNLARDPGEVHDLAEKEPERLAALIKLWDQYVLETGVIPLSPELGQWMAAMEEQMPENAWIEYEYWKDGAREDPARFTKQIPRFERRPRGPHPDARPTTAPARPTPPSTTAPPPRKIAWQNPDFCLQLRRKLPPRPYSPHTSQHTQQLRANTMPGQSNKKRPIEGRLQRPSKKQKRQALKQYHSESEAEEDQSFDPVNLLDSDDDIHNAKVDDGADDGDSDSSSEEEEQQQPKLKKALKMQAQTKSKKAPPKEAESEEEEEEEEDDDDEEDEEDLDEFDLEARSAGTKSKAKRNDPTAFATSLSKILSTKLSSSKRSDPVLSRSAAAHEASKAAVDSALEAKAKRQLKEQKRRALEKGRVKEVLLATTSEATGEPETTTSEILDKEKKLRKVAQRGVVTLFNAVRAAQVKATEAEKSARKEGVIGIGQRESKVNELSKKGFLDLIASGGGGLKKGALEEA</sequence>
<dbReference type="PROSITE" id="PS00149">
    <property type="entry name" value="SULFATASE_2"/>
    <property type="match status" value="1"/>
</dbReference>
<feature type="region of interest" description="Disordered" evidence="5">
    <location>
        <begin position="1428"/>
        <end position="1467"/>
    </location>
</feature>
<comment type="caution">
    <text evidence="8">The sequence shown here is derived from an EMBL/GenBank/DDBJ whole genome shotgun (WGS) entry which is preliminary data.</text>
</comment>
<dbReference type="Gene3D" id="3.60.21.70">
    <property type="entry name" value="PhoD-like phosphatase"/>
    <property type="match status" value="1"/>
</dbReference>
<evidence type="ECO:0000259" key="6">
    <source>
        <dbReference type="Pfam" id="PF00884"/>
    </source>
</evidence>
<feature type="region of interest" description="Disordered" evidence="5">
    <location>
        <begin position="1479"/>
        <end position="1682"/>
    </location>
</feature>
<evidence type="ECO:0000256" key="2">
    <source>
        <dbReference type="ARBA" id="ARBA00022723"/>
    </source>
</evidence>
<keyword evidence="3" id="KW-0378">Hydrolase</keyword>
<dbReference type="InterPro" id="IPR017850">
    <property type="entry name" value="Alkaline_phosphatase_core_sf"/>
</dbReference>
<dbReference type="Pfam" id="PF07890">
    <property type="entry name" value="Rrp15p"/>
    <property type="match status" value="1"/>
</dbReference>
<feature type="compositionally biased region" description="Low complexity" evidence="5">
    <location>
        <begin position="1671"/>
        <end position="1682"/>
    </location>
</feature>
<feature type="compositionally biased region" description="Polar residues" evidence="5">
    <location>
        <begin position="1488"/>
        <end position="1506"/>
    </location>
</feature>
<dbReference type="SUPFAM" id="SSF56300">
    <property type="entry name" value="Metallo-dependent phosphatases"/>
    <property type="match status" value="1"/>
</dbReference>
<dbReference type="Gene3D" id="3.30.1120.10">
    <property type="match status" value="1"/>
</dbReference>
<feature type="compositionally biased region" description="Pro residues" evidence="5">
    <location>
        <begin position="21"/>
        <end position="30"/>
    </location>
</feature>
<feature type="region of interest" description="Disordered" evidence="5">
    <location>
        <begin position="99"/>
        <end position="149"/>
    </location>
</feature>
<dbReference type="InterPro" id="IPR029052">
    <property type="entry name" value="Metallo-depent_PP-like"/>
</dbReference>
<feature type="region of interest" description="Disordered" evidence="5">
    <location>
        <begin position="1"/>
        <end position="59"/>
    </location>
</feature>
<evidence type="ECO:0000256" key="5">
    <source>
        <dbReference type="SAM" id="MobiDB-lite"/>
    </source>
</evidence>
<dbReference type="InterPro" id="IPR000917">
    <property type="entry name" value="Sulfatase_N"/>
</dbReference>
<proteinExistence type="inferred from homology"/>
<evidence type="ECO:0000259" key="7">
    <source>
        <dbReference type="Pfam" id="PF09423"/>
    </source>
</evidence>
<feature type="domain" description="PhoD-like phosphatase metallophosphatase" evidence="7">
    <location>
        <begin position="446"/>
        <end position="707"/>
    </location>
</feature>
<dbReference type="InterPro" id="IPR012459">
    <property type="entry name" value="Rrp15"/>
</dbReference>
<feature type="compositionally biased region" description="Basic and acidic residues" evidence="5">
    <location>
        <begin position="1428"/>
        <end position="1444"/>
    </location>
</feature>
<evidence type="ECO:0000313" key="9">
    <source>
        <dbReference type="Proteomes" id="UP001287286"/>
    </source>
</evidence>
<dbReference type="EMBL" id="JAWRVI010000005">
    <property type="protein sequence ID" value="KAK4093547.1"/>
    <property type="molecule type" value="Genomic_DNA"/>
</dbReference>
<feature type="compositionally biased region" description="Low complexity" evidence="5">
    <location>
        <begin position="1651"/>
        <end position="1663"/>
    </location>
</feature>
<dbReference type="PANTHER" id="PTHR42693">
    <property type="entry name" value="ARYLSULFATASE FAMILY MEMBER"/>
    <property type="match status" value="1"/>
</dbReference>
<dbReference type="InterPro" id="IPR024607">
    <property type="entry name" value="Sulfatase_CS"/>
</dbReference>
<dbReference type="PANTHER" id="PTHR42693:SF46">
    <property type="entry name" value="PUTATIVE (AFU_ORTHOLOGUE AFUA_5G12940)-RELATED"/>
    <property type="match status" value="1"/>
</dbReference>
<name>A0ABR0CAY8_PURLI</name>
<keyword evidence="2" id="KW-0479">Metal-binding</keyword>
<dbReference type="Gene3D" id="3.40.720.10">
    <property type="entry name" value="Alkaline Phosphatase, subunit A"/>
    <property type="match status" value="1"/>
</dbReference>